<evidence type="ECO:0000313" key="2">
    <source>
        <dbReference type="Proteomes" id="UP001302493"/>
    </source>
</evidence>
<sequence>MNPAPEDAGAKSEPRRTASNATDFALGLDVESWGDPEDPIVLLIGAPEHLSGDWRRSVRALVEAGRHVMLTADFDEADDSSAALRRLLTELPSRPAIVCSDTTLAAVVPALAVTGPALASCLVVVAEGQGAVSPELETQLAGVPIQTIARAQASDAVEAENAALLGFLERHAPRDALHYQAGSDPRTLRDALGCFATGVTVVTTLDEAGQPVGLTANSFSSVSLDPPLILFCLARSSTNVDRFRQAEHFAINVLHIGQQPTSGVFARSQTDRFQDVAWETWDTGAPILSGALASFECGTEQIVEAGDHLVIIGRVRRARFEPRRDPLLYFRGKYRRLHFS</sequence>
<protein>
    <submittedName>
        <fullName evidence="1">Flavin reductase family protein</fullName>
    </submittedName>
</protein>
<accession>A0ACD4VPI9</accession>
<organism evidence="1 2">
    <name type="scientific">Brevundimonas nasdae</name>
    <dbReference type="NCBI Taxonomy" id="172043"/>
    <lineage>
        <taxon>Bacteria</taxon>
        <taxon>Pseudomonadati</taxon>
        <taxon>Pseudomonadota</taxon>
        <taxon>Alphaproteobacteria</taxon>
        <taxon>Caulobacterales</taxon>
        <taxon>Caulobacteraceae</taxon>
        <taxon>Brevundimonas</taxon>
    </lineage>
</organism>
<keyword evidence="2" id="KW-1185">Reference proteome</keyword>
<reference evidence="1" key="1">
    <citation type="submission" date="2023-03" db="EMBL/GenBank/DDBJ databases">
        <title>Genome sequence of Brevundimonas nasdae SJTX8.</title>
        <authorList>
            <person name="Liang R."/>
        </authorList>
    </citation>
    <scope>NUCLEOTIDE SEQUENCE</scope>
    <source>
        <strain evidence="1">X8</strain>
    </source>
</reference>
<dbReference type="Proteomes" id="UP001302493">
    <property type="component" value="Chromosome"/>
</dbReference>
<dbReference type="EMBL" id="CP119180">
    <property type="protein sequence ID" value="WOB79453.1"/>
    <property type="molecule type" value="Genomic_DNA"/>
</dbReference>
<evidence type="ECO:0000313" key="1">
    <source>
        <dbReference type="EMBL" id="WOB79453.1"/>
    </source>
</evidence>
<gene>
    <name evidence="1" type="ORF">PZA08_04600</name>
</gene>
<name>A0ACD4VPI9_9CAUL</name>
<proteinExistence type="predicted"/>